<feature type="binding site" evidence="2">
    <location>
        <begin position="450"/>
        <end position="451"/>
    </location>
    <ligand>
        <name>L-glutamate</name>
        <dbReference type="ChEBI" id="CHEBI:29985"/>
    </ligand>
</feature>
<proteinExistence type="predicted"/>
<dbReference type="GO" id="GO:0103068">
    <property type="term" value="F:leukotriene C4 gamma-glutamyl transferase activity"/>
    <property type="evidence" value="ECO:0007669"/>
    <property type="project" value="UniProtKB-EC"/>
</dbReference>
<dbReference type="EC" id="2.3.2.2" evidence="3"/>
<gene>
    <name evidence="5" type="ORF">B0T11DRAFT_248057</name>
</gene>
<reference evidence="5" key="1">
    <citation type="journal article" date="2021" name="Nat. Commun.">
        <title>Genetic determinants of endophytism in the Arabidopsis root mycobiome.</title>
        <authorList>
            <person name="Mesny F."/>
            <person name="Miyauchi S."/>
            <person name="Thiergart T."/>
            <person name="Pickel B."/>
            <person name="Atanasova L."/>
            <person name="Karlsson M."/>
            <person name="Huettel B."/>
            <person name="Barry K.W."/>
            <person name="Haridas S."/>
            <person name="Chen C."/>
            <person name="Bauer D."/>
            <person name="Andreopoulos W."/>
            <person name="Pangilinan J."/>
            <person name="LaButti K."/>
            <person name="Riley R."/>
            <person name="Lipzen A."/>
            <person name="Clum A."/>
            <person name="Drula E."/>
            <person name="Henrissat B."/>
            <person name="Kohler A."/>
            <person name="Grigoriev I.V."/>
            <person name="Martin F.M."/>
            <person name="Hacquard S."/>
        </authorList>
    </citation>
    <scope>NUCLEOTIDE SEQUENCE</scope>
    <source>
        <strain evidence="5">MPI-CAGE-AT-0016</strain>
    </source>
</reference>
<dbReference type="GO" id="GO:0006751">
    <property type="term" value="P:glutathione catabolic process"/>
    <property type="evidence" value="ECO:0007669"/>
    <property type="project" value="UniProtKB-UniRule"/>
</dbReference>
<dbReference type="Proteomes" id="UP000813385">
    <property type="component" value="Unassembled WGS sequence"/>
</dbReference>
<dbReference type="GO" id="GO:0036374">
    <property type="term" value="F:glutathione hydrolase activity"/>
    <property type="evidence" value="ECO:0007669"/>
    <property type="project" value="UniProtKB-UniRule"/>
</dbReference>
<dbReference type="EC" id="3.4.19.13" evidence="3"/>
<evidence type="ECO:0000313" key="5">
    <source>
        <dbReference type="EMBL" id="KAH7347716.1"/>
    </source>
</evidence>
<comment type="caution">
    <text evidence="5">The sequence shown here is derived from an EMBL/GenBank/DDBJ whole genome shotgun (WGS) entry which is preliminary data.</text>
</comment>
<dbReference type="PRINTS" id="PR01210">
    <property type="entry name" value="GGTRANSPTASE"/>
</dbReference>
<comment type="pathway">
    <text evidence="3">Sulfur metabolism; glutathione metabolism.</text>
</comment>
<feature type="chain" id="PRO_5035475604" description="Glutathione hydrolase" evidence="4">
    <location>
        <begin position="25"/>
        <end position="570"/>
    </location>
</feature>
<keyword evidence="3" id="KW-0808">Transferase</keyword>
<organism evidence="5 6">
    <name type="scientific">Plectosphaerella cucumerina</name>
    <dbReference type="NCBI Taxonomy" id="40658"/>
    <lineage>
        <taxon>Eukaryota</taxon>
        <taxon>Fungi</taxon>
        <taxon>Dikarya</taxon>
        <taxon>Ascomycota</taxon>
        <taxon>Pezizomycotina</taxon>
        <taxon>Sordariomycetes</taxon>
        <taxon>Hypocreomycetidae</taxon>
        <taxon>Glomerellales</taxon>
        <taxon>Plectosphaerellaceae</taxon>
        <taxon>Plectosphaerella</taxon>
    </lineage>
</organism>
<sequence>MKIPPASRLPWLLILVSQLPGSAASAIPQAVLGGNGYLGAVASENMECTKIGRDLLAGGGNAVDAMVGTQLCVGVTAMYHSGIGGGGFALIRDAEGNYESVDFREAAPAAASEDMYKDNVQASIFGGLAAGVPSELRGLEYLHKKHGALPWANVVTPAARLAIDGFAVTSDMVRYMAAGIGEAGYNFLVEDEDWAKDFAPNGTLLGLNDVMTRKRYGETLATIAKEGPGAFYHGKLATSFVDTVQQTGGIMTIEDLSSYAVVVTDALTTTYRGYKLFSSGAPASGAICLNILKILEQFDPADGADANLAIHRLDEAMRFAYGARVLLGDPGFVDGMSGYQASLLDDNSAKAIRARIRDDTTLPVEEYDPSAAYTTESFGTSHVVTADSSGMAVTLTSTVNLLFGALVVDPRTGVVVNNEMNDFSIPGVRNAFGFEPSSANFIRPGKRPLSSVTPVIVERPDGTLYVSVGAAGGSRIISSTAQVVWRLLEHNATMGEALRQPRIHDQLMPNEARFEYAFDNDTVASMRERGHNVTWVREGLSAVQGIRILDGGLFEAASEPRQKNSGALNL</sequence>
<dbReference type="NCBIfam" id="TIGR00066">
    <property type="entry name" value="g_glut_trans"/>
    <property type="match status" value="1"/>
</dbReference>
<comment type="catalytic activity">
    <reaction evidence="3">
        <text>an N-terminal (5-L-glutamyl)-[peptide] + an alpha-amino acid = 5-L-glutamyl amino acid + an N-terminal L-alpha-aminoacyl-[peptide]</text>
        <dbReference type="Rhea" id="RHEA:23904"/>
        <dbReference type="Rhea" id="RHEA-COMP:9780"/>
        <dbReference type="Rhea" id="RHEA-COMP:9795"/>
        <dbReference type="ChEBI" id="CHEBI:77644"/>
        <dbReference type="ChEBI" id="CHEBI:78597"/>
        <dbReference type="ChEBI" id="CHEBI:78599"/>
        <dbReference type="ChEBI" id="CHEBI:78608"/>
        <dbReference type="EC" id="2.3.2.2"/>
    </reaction>
</comment>
<feature type="binding site" evidence="2">
    <location>
        <position position="473"/>
    </location>
    <ligand>
        <name>L-glutamate</name>
        <dbReference type="ChEBI" id="CHEBI:29985"/>
    </ligand>
</feature>
<feature type="binding site" evidence="2">
    <location>
        <position position="422"/>
    </location>
    <ligand>
        <name>L-glutamate</name>
        <dbReference type="ChEBI" id="CHEBI:29985"/>
    </ligand>
</feature>
<comment type="catalytic activity">
    <reaction evidence="3">
        <text>an S-substituted glutathione + H2O = an S-substituted L-cysteinylglycine + L-glutamate</text>
        <dbReference type="Rhea" id="RHEA:59468"/>
        <dbReference type="ChEBI" id="CHEBI:15377"/>
        <dbReference type="ChEBI" id="CHEBI:29985"/>
        <dbReference type="ChEBI" id="CHEBI:90779"/>
        <dbReference type="ChEBI" id="CHEBI:143103"/>
        <dbReference type="EC" id="3.4.19.13"/>
    </reaction>
</comment>
<dbReference type="PANTHER" id="PTHR11686:SF62">
    <property type="entry name" value="GLUTATHIONE HYDROLASE"/>
    <property type="match status" value="1"/>
</dbReference>
<dbReference type="InterPro" id="IPR029055">
    <property type="entry name" value="Ntn_hydrolases_N"/>
</dbReference>
<accession>A0A8K0WY31</accession>
<dbReference type="InterPro" id="IPR000101">
    <property type="entry name" value="GGT_peptidase"/>
</dbReference>
<dbReference type="PANTHER" id="PTHR11686">
    <property type="entry name" value="GAMMA GLUTAMYL TRANSPEPTIDASE"/>
    <property type="match status" value="1"/>
</dbReference>
<name>A0A8K0WY31_9PEZI</name>
<dbReference type="EMBL" id="JAGPXD010000007">
    <property type="protein sequence ID" value="KAH7347716.1"/>
    <property type="molecule type" value="Genomic_DNA"/>
</dbReference>
<dbReference type="Pfam" id="PF01019">
    <property type="entry name" value="G_glu_transpept"/>
    <property type="match status" value="1"/>
</dbReference>
<comment type="function">
    <text evidence="3">Cleaves the gamma-glutamyl peptide bond of glutathione and glutathione conjugates.</text>
</comment>
<dbReference type="AlphaFoldDB" id="A0A8K0WY31"/>
<keyword evidence="4" id="KW-0732">Signal</keyword>
<protein>
    <recommendedName>
        <fullName evidence="3">Glutathione hydrolase</fullName>
        <ecNumber evidence="3">2.3.2.2</ecNumber>
        <ecNumber evidence="3">3.4.19.13</ecNumber>
    </recommendedName>
    <alternativeName>
        <fullName evidence="3">Gamma-glutamyltransferase</fullName>
    </alternativeName>
    <alternativeName>
        <fullName evidence="3">Gamma-glutamyltranspeptidase</fullName>
    </alternativeName>
</protein>
<dbReference type="UniPathway" id="UPA00204"/>
<feature type="active site" description="Nucleophile" evidence="1">
    <location>
        <position position="380"/>
    </location>
</feature>
<feature type="signal peptide" evidence="4">
    <location>
        <begin position="1"/>
        <end position="24"/>
    </location>
</feature>
<feature type="binding site" evidence="2">
    <location>
        <position position="104"/>
    </location>
    <ligand>
        <name>L-glutamate</name>
        <dbReference type="ChEBI" id="CHEBI:29985"/>
    </ligand>
</feature>
<evidence type="ECO:0000256" key="1">
    <source>
        <dbReference type="PIRSR" id="PIRSR600101-1"/>
    </source>
</evidence>
<dbReference type="InterPro" id="IPR043137">
    <property type="entry name" value="GGT_ssub_C"/>
</dbReference>
<dbReference type="OrthoDB" id="1081007at2759"/>
<keyword evidence="3" id="KW-0012">Acyltransferase</keyword>
<comment type="catalytic activity">
    <reaction evidence="3">
        <text>glutathione + H2O = L-cysteinylglycine + L-glutamate</text>
        <dbReference type="Rhea" id="RHEA:28807"/>
        <dbReference type="ChEBI" id="CHEBI:15377"/>
        <dbReference type="ChEBI" id="CHEBI:29985"/>
        <dbReference type="ChEBI" id="CHEBI:57925"/>
        <dbReference type="ChEBI" id="CHEBI:61694"/>
        <dbReference type="EC" id="3.4.19.13"/>
    </reaction>
</comment>
<dbReference type="FunFam" id="3.60.20.40:FF:000008">
    <property type="entry name" value="Gamma-glutamyltranspeptidase (Eurofung)"/>
    <property type="match status" value="1"/>
</dbReference>
<dbReference type="GO" id="GO:0005886">
    <property type="term" value="C:plasma membrane"/>
    <property type="evidence" value="ECO:0007669"/>
    <property type="project" value="TreeGrafter"/>
</dbReference>
<feature type="binding site" evidence="2">
    <location>
        <begin position="398"/>
        <end position="400"/>
    </location>
    <ligand>
        <name>L-glutamate</name>
        <dbReference type="ChEBI" id="CHEBI:29985"/>
    </ligand>
</feature>
<dbReference type="SUPFAM" id="SSF56235">
    <property type="entry name" value="N-terminal nucleophile aminohydrolases (Ntn hydrolases)"/>
    <property type="match status" value="1"/>
</dbReference>
<evidence type="ECO:0000256" key="2">
    <source>
        <dbReference type="PIRSR" id="PIRSR600101-2"/>
    </source>
</evidence>
<evidence type="ECO:0000313" key="6">
    <source>
        <dbReference type="Proteomes" id="UP000813385"/>
    </source>
</evidence>
<evidence type="ECO:0000256" key="3">
    <source>
        <dbReference type="RuleBase" id="RU368068"/>
    </source>
</evidence>
<keyword evidence="6" id="KW-1185">Reference proteome</keyword>
<dbReference type="Gene3D" id="1.10.246.130">
    <property type="match status" value="1"/>
</dbReference>
<keyword evidence="3" id="KW-0378">Hydrolase</keyword>
<dbReference type="Gene3D" id="3.60.20.40">
    <property type="match status" value="1"/>
</dbReference>
<evidence type="ECO:0000256" key="4">
    <source>
        <dbReference type="SAM" id="SignalP"/>
    </source>
</evidence>
<dbReference type="InterPro" id="IPR043138">
    <property type="entry name" value="GGT_lsub"/>
</dbReference>